<dbReference type="EMBL" id="LAZR01015573">
    <property type="protein sequence ID" value="KKM08335.1"/>
    <property type="molecule type" value="Genomic_DNA"/>
</dbReference>
<organism evidence="1">
    <name type="scientific">marine sediment metagenome</name>
    <dbReference type="NCBI Taxonomy" id="412755"/>
    <lineage>
        <taxon>unclassified sequences</taxon>
        <taxon>metagenomes</taxon>
        <taxon>ecological metagenomes</taxon>
    </lineage>
</organism>
<accession>A0A0F9HBE3</accession>
<gene>
    <name evidence="1" type="ORF">LCGC14_1724870</name>
</gene>
<evidence type="ECO:0000313" key="1">
    <source>
        <dbReference type="EMBL" id="KKM08335.1"/>
    </source>
</evidence>
<sequence length="128" mass="13985">CLNCRSVGAPHVLCDGCLHNQRGIAELHCRWEEARRDSKEAAAYKAAAEVGRKLVVGGRAWTGDQQVAGEVADDVTRRLGEPTPVKRWVVRLLVRRLELIQTHSGSLGLLVDPAPTTRRGSKPLTLSV</sequence>
<comment type="caution">
    <text evidence="1">The sequence shown here is derived from an EMBL/GenBank/DDBJ whole genome shotgun (WGS) entry which is preliminary data.</text>
</comment>
<reference evidence="1" key="1">
    <citation type="journal article" date="2015" name="Nature">
        <title>Complex archaea that bridge the gap between prokaryotes and eukaryotes.</title>
        <authorList>
            <person name="Spang A."/>
            <person name="Saw J.H."/>
            <person name="Jorgensen S.L."/>
            <person name="Zaremba-Niedzwiedzka K."/>
            <person name="Martijn J."/>
            <person name="Lind A.E."/>
            <person name="van Eijk R."/>
            <person name="Schleper C."/>
            <person name="Guy L."/>
            <person name="Ettema T.J."/>
        </authorList>
    </citation>
    <scope>NUCLEOTIDE SEQUENCE</scope>
</reference>
<proteinExistence type="predicted"/>
<feature type="non-terminal residue" evidence="1">
    <location>
        <position position="1"/>
    </location>
</feature>
<name>A0A0F9HBE3_9ZZZZ</name>
<protein>
    <submittedName>
        <fullName evidence="1">Uncharacterized protein</fullName>
    </submittedName>
</protein>
<dbReference type="AlphaFoldDB" id="A0A0F9HBE3"/>